<dbReference type="Gene3D" id="3.40.50.1820">
    <property type="entry name" value="alpha/beta hydrolase"/>
    <property type="match status" value="1"/>
</dbReference>
<reference evidence="4" key="1">
    <citation type="submission" date="2010-03" db="EMBL/GenBank/DDBJ databases">
        <title>Annotation of Blastomyces dermatitidis strain ATCC 18188.</title>
        <authorList>
            <consortium name="The Broad Institute Genome Sequencing Platform"/>
            <consortium name="Broad Institute Genome Sequencing Center for Infectious Disease."/>
            <person name="Cuomo C."/>
            <person name="Klein B."/>
            <person name="Sullivan T."/>
            <person name="Heitman J."/>
            <person name="Young S."/>
            <person name="Zeng Q."/>
            <person name="Gargeya S."/>
            <person name="Alvarado L."/>
            <person name="Berlin A.M."/>
            <person name="Chapman S.B."/>
            <person name="Chen Z."/>
            <person name="Freedman E."/>
            <person name="Gellesch M."/>
            <person name="Goldberg J."/>
            <person name="Griggs A."/>
            <person name="Gujja S."/>
            <person name="Heilman E."/>
            <person name="Heiman D."/>
            <person name="Howarth C."/>
            <person name="Mehta T."/>
            <person name="Neiman D."/>
            <person name="Pearson M."/>
            <person name="Roberts A."/>
            <person name="Saif S."/>
            <person name="Shea T."/>
            <person name="Shenoy N."/>
            <person name="Sisk P."/>
            <person name="Stolte C."/>
            <person name="Sykes S."/>
            <person name="White J."/>
            <person name="Yandava C."/>
            <person name="Haas B."/>
            <person name="Nusbaum C."/>
            <person name="Birren B."/>
        </authorList>
    </citation>
    <scope>NUCLEOTIDE SEQUENCE [LARGE SCALE GENOMIC DNA]</scope>
    <source>
        <strain evidence="4">ATCC 18188</strain>
    </source>
</reference>
<dbReference type="EMBL" id="GG749412">
    <property type="protein sequence ID" value="EGE79148.1"/>
    <property type="molecule type" value="Genomic_DNA"/>
</dbReference>
<feature type="compositionally biased region" description="Polar residues" evidence="2">
    <location>
        <begin position="1"/>
        <end position="13"/>
    </location>
</feature>
<feature type="region of interest" description="Disordered" evidence="2">
    <location>
        <begin position="1"/>
        <end position="20"/>
    </location>
</feature>
<feature type="domain" description="Alpha/beta hydrolase fold-3" evidence="3">
    <location>
        <begin position="113"/>
        <end position="207"/>
    </location>
</feature>
<feature type="region of interest" description="Disordered" evidence="2">
    <location>
        <begin position="56"/>
        <end position="82"/>
    </location>
</feature>
<sequence length="416" mass="46777">MTPQTSTKGQNEQPLRRKPHNRLALRIEAVILRFLMKIGMVLHGYPFPRPPLPHFTRIIQPSPSSPSSSGNLESPALSPLSSTSSRLRNISLHFYTPSNYQTNSPGGRRWPVIVNFHGGGFTIGCATDDCRWARIAVESTQAVFVSVDYRLAPEHPFPAAVDDGVDALLYLEANAQAFSLDMSRVSVTGFSAGGNLAVTVPLRLRHRIMMQQQQQEQQEQQGHPEHQCVPDNDNNSDDDIGHVDSNQHLLPRNPTQPHHQSTRLPQIQLLSIFSWYPILDFVITRKVRSSRSRNPDKCLPNFLTTLFDESYLPDLTDRASPFASPIHASDDMLHQGLPSNIFMYMCEWDMLLEEGQEFAQRLEGMGKKVRSMMVASQPHAWDKSANPLRDQGAVDVLYRQACYEMGAIFERGPAGR</sequence>
<dbReference type="OrthoDB" id="433474at2759"/>
<gene>
    <name evidence="4" type="ORF">BDDG_02086</name>
</gene>
<accession>F2T7D5</accession>
<evidence type="ECO:0000313" key="4">
    <source>
        <dbReference type="EMBL" id="EGE79148.1"/>
    </source>
</evidence>
<dbReference type="InterPro" id="IPR050300">
    <property type="entry name" value="GDXG_lipolytic_enzyme"/>
</dbReference>
<feature type="compositionally biased region" description="Low complexity" evidence="2">
    <location>
        <begin position="61"/>
        <end position="82"/>
    </location>
</feature>
<dbReference type="Pfam" id="PF07859">
    <property type="entry name" value="Abhydrolase_3"/>
    <property type="match status" value="2"/>
</dbReference>
<keyword evidence="1" id="KW-0378">Hydrolase</keyword>
<dbReference type="GO" id="GO:0016787">
    <property type="term" value="F:hydrolase activity"/>
    <property type="evidence" value="ECO:0007669"/>
    <property type="project" value="UniProtKB-KW"/>
</dbReference>
<name>F2T7D5_AJEDA</name>
<dbReference type="PANTHER" id="PTHR48081">
    <property type="entry name" value="AB HYDROLASE SUPERFAMILY PROTEIN C4A8.06C"/>
    <property type="match status" value="1"/>
</dbReference>
<dbReference type="SUPFAM" id="SSF53474">
    <property type="entry name" value="alpha/beta-Hydrolases"/>
    <property type="match status" value="1"/>
</dbReference>
<dbReference type="AlphaFoldDB" id="F2T7D5"/>
<feature type="compositionally biased region" description="Polar residues" evidence="2">
    <location>
        <begin position="244"/>
        <end position="262"/>
    </location>
</feature>
<feature type="domain" description="Alpha/beta hydrolase fold-3" evidence="3">
    <location>
        <begin position="268"/>
        <end position="381"/>
    </location>
</feature>
<feature type="compositionally biased region" description="Low complexity" evidence="2">
    <location>
        <begin position="211"/>
        <end position="221"/>
    </location>
</feature>
<dbReference type="Proteomes" id="UP000007802">
    <property type="component" value="Unassembled WGS sequence"/>
</dbReference>
<organism evidence="4">
    <name type="scientific">Ajellomyces dermatitidis (strain ATCC 18188 / CBS 674.68)</name>
    <name type="common">Blastomyces dermatitidis</name>
    <dbReference type="NCBI Taxonomy" id="653446"/>
    <lineage>
        <taxon>Eukaryota</taxon>
        <taxon>Fungi</taxon>
        <taxon>Dikarya</taxon>
        <taxon>Ascomycota</taxon>
        <taxon>Pezizomycotina</taxon>
        <taxon>Eurotiomycetes</taxon>
        <taxon>Eurotiomycetidae</taxon>
        <taxon>Onygenales</taxon>
        <taxon>Ajellomycetaceae</taxon>
        <taxon>Blastomyces</taxon>
    </lineage>
</organism>
<evidence type="ECO:0000259" key="3">
    <source>
        <dbReference type="Pfam" id="PF07859"/>
    </source>
</evidence>
<dbReference type="InterPro" id="IPR029058">
    <property type="entry name" value="AB_hydrolase_fold"/>
</dbReference>
<dbReference type="PANTHER" id="PTHR48081:SF8">
    <property type="entry name" value="ALPHA_BETA HYDROLASE FOLD-3 DOMAIN-CONTAINING PROTEIN-RELATED"/>
    <property type="match status" value="1"/>
</dbReference>
<evidence type="ECO:0000256" key="1">
    <source>
        <dbReference type="ARBA" id="ARBA00022801"/>
    </source>
</evidence>
<proteinExistence type="predicted"/>
<feature type="region of interest" description="Disordered" evidence="2">
    <location>
        <begin position="210"/>
        <end position="262"/>
    </location>
</feature>
<dbReference type="HOGENOM" id="CLU_012494_3_2_1"/>
<protein>
    <submittedName>
        <fullName evidence="4">Lipase</fullName>
    </submittedName>
</protein>
<dbReference type="InterPro" id="IPR013094">
    <property type="entry name" value="AB_hydrolase_3"/>
</dbReference>
<evidence type="ECO:0000256" key="2">
    <source>
        <dbReference type="SAM" id="MobiDB-lite"/>
    </source>
</evidence>